<dbReference type="PANTHER" id="PTHR30466:SF1">
    <property type="entry name" value="FMN REDUCTASE (NADH) RUTF"/>
    <property type="match status" value="1"/>
</dbReference>
<dbReference type="PANTHER" id="PTHR30466">
    <property type="entry name" value="FLAVIN REDUCTASE"/>
    <property type="match status" value="1"/>
</dbReference>
<sequence length="167" mass="17216">MGAVSGVDPDAYRRAVGRFATGVTVVTTVAGGTDQAMTANAFTSVSLEPVLVLVCLDKDARVHDAVLASGTWGVSVLTEGARPAAQWFASVGRPVHGQLARVPHHRGPATGVALLDDALATLEVATRAVHDGGDHSIVVGEVLAVATPVAEAGPLLWHRGRYRGLAR</sequence>
<reference evidence="3 4" key="1">
    <citation type="submission" date="2018-09" db="EMBL/GenBank/DDBJ databases">
        <title>YIM 75000 draft genome.</title>
        <authorList>
            <person name="Tang S."/>
            <person name="Feng Y."/>
        </authorList>
    </citation>
    <scope>NUCLEOTIDE SEQUENCE [LARGE SCALE GENOMIC DNA]</scope>
    <source>
        <strain evidence="3 4">YIM 75000</strain>
    </source>
</reference>
<dbReference type="GO" id="GO:0042602">
    <property type="term" value="F:riboflavin reductase (NADPH) activity"/>
    <property type="evidence" value="ECO:0007669"/>
    <property type="project" value="TreeGrafter"/>
</dbReference>
<dbReference type="Proteomes" id="UP000265614">
    <property type="component" value="Unassembled WGS sequence"/>
</dbReference>
<dbReference type="Pfam" id="PF01613">
    <property type="entry name" value="Flavin_Reduct"/>
    <property type="match status" value="1"/>
</dbReference>
<dbReference type="OrthoDB" id="9792858at2"/>
<accession>A0A3A3Z183</accession>
<dbReference type="Gene3D" id="2.30.110.10">
    <property type="entry name" value="Electron Transport, Fmn-binding Protein, Chain A"/>
    <property type="match status" value="1"/>
</dbReference>
<name>A0A3A3Z183_9ACTN</name>
<protein>
    <submittedName>
        <fullName evidence="3">Flavin reductase</fullName>
    </submittedName>
</protein>
<proteinExistence type="predicted"/>
<evidence type="ECO:0000259" key="2">
    <source>
        <dbReference type="SMART" id="SM00903"/>
    </source>
</evidence>
<dbReference type="EMBL" id="QZEZ01000001">
    <property type="protein sequence ID" value="RJK98010.1"/>
    <property type="molecule type" value="Genomic_DNA"/>
</dbReference>
<dbReference type="InterPro" id="IPR002563">
    <property type="entry name" value="Flavin_Rdtase-like_dom"/>
</dbReference>
<keyword evidence="1" id="KW-0560">Oxidoreductase</keyword>
<dbReference type="GO" id="GO:0006208">
    <property type="term" value="P:pyrimidine nucleobase catabolic process"/>
    <property type="evidence" value="ECO:0007669"/>
    <property type="project" value="TreeGrafter"/>
</dbReference>
<gene>
    <name evidence="3" type="ORF">D5H78_03380</name>
</gene>
<evidence type="ECO:0000256" key="1">
    <source>
        <dbReference type="ARBA" id="ARBA00023002"/>
    </source>
</evidence>
<evidence type="ECO:0000313" key="3">
    <source>
        <dbReference type="EMBL" id="RJK98010.1"/>
    </source>
</evidence>
<dbReference type="InterPro" id="IPR050268">
    <property type="entry name" value="NADH-dep_flavin_reductase"/>
</dbReference>
<evidence type="ECO:0000313" key="4">
    <source>
        <dbReference type="Proteomes" id="UP000265614"/>
    </source>
</evidence>
<dbReference type="GO" id="GO:0010181">
    <property type="term" value="F:FMN binding"/>
    <property type="evidence" value="ECO:0007669"/>
    <property type="project" value="InterPro"/>
</dbReference>
<organism evidence="3 4">
    <name type="scientific">Vallicoccus soli</name>
    <dbReference type="NCBI Taxonomy" id="2339232"/>
    <lineage>
        <taxon>Bacteria</taxon>
        <taxon>Bacillati</taxon>
        <taxon>Actinomycetota</taxon>
        <taxon>Actinomycetes</taxon>
        <taxon>Motilibacterales</taxon>
        <taxon>Vallicoccaceae</taxon>
        <taxon>Vallicoccus</taxon>
    </lineage>
</organism>
<dbReference type="InterPro" id="IPR012349">
    <property type="entry name" value="Split_barrel_FMN-bd"/>
</dbReference>
<feature type="domain" description="Flavin reductase like" evidence="2">
    <location>
        <begin position="16"/>
        <end position="164"/>
    </location>
</feature>
<dbReference type="AlphaFoldDB" id="A0A3A3Z183"/>
<dbReference type="SUPFAM" id="SSF50475">
    <property type="entry name" value="FMN-binding split barrel"/>
    <property type="match status" value="1"/>
</dbReference>
<keyword evidence="4" id="KW-1185">Reference proteome</keyword>
<dbReference type="SMART" id="SM00903">
    <property type="entry name" value="Flavin_Reduct"/>
    <property type="match status" value="1"/>
</dbReference>
<comment type="caution">
    <text evidence="3">The sequence shown here is derived from an EMBL/GenBank/DDBJ whole genome shotgun (WGS) entry which is preliminary data.</text>
</comment>